<name>A0A2U1J786_SMIAN</name>
<protein>
    <submittedName>
        <fullName evidence="2">Uncharacterized protein</fullName>
    </submittedName>
</protein>
<sequence length="321" mass="36517">MTGTSSQPEESIPTVDSEEAKNNMGPKMPTIFPGAPGAPMFDGEGLTEFILYYEIITINVSSEQKIMLFPYYCNANVRTKVTKSNAYLEPNWEQLMIVLKDFFDKNEDETEISESLQSLMRKGTFLKSIRPFLHQLEYLFKKKERFSSLSDKEKIGMLVKSINKSELNKIESKLYSNNGKLLSYNKIIVALKYYSNMQKSLENIVGGTTEDQRQKETKNVDDVSELTSMMKRMCLKLESMIDTQMTGKTDRSTNFRKNIQCIYCDGDHKKADCKLLTSDKEAGIVKIGLNGFIEDKNGERVPTNWGKGGMRALLNKNISNT</sequence>
<evidence type="ECO:0000313" key="2">
    <source>
        <dbReference type="EMBL" id="PWA00970.1"/>
    </source>
</evidence>
<dbReference type="Proteomes" id="UP000245591">
    <property type="component" value="Unassembled WGS sequence"/>
</dbReference>
<evidence type="ECO:0000256" key="1">
    <source>
        <dbReference type="SAM" id="MobiDB-lite"/>
    </source>
</evidence>
<evidence type="ECO:0000313" key="3">
    <source>
        <dbReference type="Proteomes" id="UP000245591"/>
    </source>
</evidence>
<proteinExistence type="predicted"/>
<reference evidence="2 3" key="1">
    <citation type="journal article" date="2018" name="MBio">
        <title>Comparative Genomics Reveals the Core Gene Toolbox for the Fungus-Insect Symbiosis.</title>
        <authorList>
            <person name="Wang Y."/>
            <person name="Stata M."/>
            <person name="Wang W."/>
            <person name="Stajich J.E."/>
            <person name="White M.M."/>
            <person name="Moncalvo J.M."/>
        </authorList>
    </citation>
    <scope>NUCLEOTIDE SEQUENCE [LARGE SCALE GENOMIC DNA]</scope>
    <source>
        <strain evidence="2 3">AUS-126-30</strain>
    </source>
</reference>
<dbReference type="EMBL" id="MBFU01000261">
    <property type="protein sequence ID" value="PWA00970.1"/>
    <property type="molecule type" value="Genomic_DNA"/>
</dbReference>
<keyword evidence="3" id="KW-1185">Reference proteome</keyword>
<organism evidence="2 3">
    <name type="scientific">Smittium angustum</name>
    <dbReference type="NCBI Taxonomy" id="133377"/>
    <lineage>
        <taxon>Eukaryota</taxon>
        <taxon>Fungi</taxon>
        <taxon>Fungi incertae sedis</taxon>
        <taxon>Zoopagomycota</taxon>
        <taxon>Kickxellomycotina</taxon>
        <taxon>Harpellomycetes</taxon>
        <taxon>Harpellales</taxon>
        <taxon>Legeriomycetaceae</taxon>
        <taxon>Smittium</taxon>
    </lineage>
</organism>
<dbReference type="AlphaFoldDB" id="A0A2U1J786"/>
<accession>A0A2U1J786</accession>
<comment type="caution">
    <text evidence="2">The sequence shown here is derived from an EMBL/GenBank/DDBJ whole genome shotgun (WGS) entry which is preliminary data.</text>
</comment>
<gene>
    <name evidence="2" type="ORF">BB558_002958</name>
</gene>
<feature type="region of interest" description="Disordered" evidence="1">
    <location>
        <begin position="1"/>
        <end position="29"/>
    </location>
</feature>